<dbReference type="EMBL" id="JBBPBN010000229">
    <property type="protein sequence ID" value="KAK8972052.1"/>
    <property type="molecule type" value="Genomic_DNA"/>
</dbReference>
<accession>A0ABR2N7H5</accession>
<protein>
    <submittedName>
        <fullName evidence="1">Uncharacterized protein</fullName>
    </submittedName>
</protein>
<keyword evidence="2" id="KW-1185">Reference proteome</keyword>
<evidence type="ECO:0000313" key="2">
    <source>
        <dbReference type="Proteomes" id="UP001396334"/>
    </source>
</evidence>
<evidence type="ECO:0000313" key="1">
    <source>
        <dbReference type="EMBL" id="KAK8972052.1"/>
    </source>
</evidence>
<gene>
    <name evidence="1" type="ORF">V6N11_030549</name>
</gene>
<name>A0ABR2N7H5_9ROSI</name>
<reference evidence="1 2" key="1">
    <citation type="journal article" date="2024" name="G3 (Bethesda)">
        <title>Genome assembly of Hibiscus sabdariffa L. provides insights into metabolisms of medicinal natural products.</title>
        <authorList>
            <person name="Kim T."/>
        </authorList>
    </citation>
    <scope>NUCLEOTIDE SEQUENCE [LARGE SCALE GENOMIC DNA]</scope>
    <source>
        <strain evidence="1">TK-2024</strain>
        <tissue evidence="1">Old leaves</tissue>
    </source>
</reference>
<dbReference type="Proteomes" id="UP001396334">
    <property type="component" value="Unassembled WGS sequence"/>
</dbReference>
<sequence length="263" mass="29393">MVNGGLSHILSESSMRKYKEVKVFDELSVITDLELDGCDNLMRGLLKSTIECVDKRCVIDVESRVVNQLAGLITQIDNRNHRTSSLSQSQRGAGLNIIIEGESLMNGGIKLVVYMLFYKMVLGQSLSGDAIIEILAKVLFGAVCITNAFGISLVSWLEFIFIDALIKNTLTLAVSFIVYLTVQECIFGKDEELGPIDWPTVKKTKVEVVRTECIFVEDTWMLVKTNDEATTDITILLVKLFKRNESLQKNPLYIGVESCKKKN</sequence>
<organism evidence="1 2">
    <name type="scientific">Hibiscus sabdariffa</name>
    <name type="common">roselle</name>
    <dbReference type="NCBI Taxonomy" id="183260"/>
    <lineage>
        <taxon>Eukaryota</taxon>
        <taxon>Viridiplantae</taxon>
        <taxon>Streptophyta</taxon>
        <taxon>Embryophyta</taxon>
        <taxon>Tracheophyta</taxon>
        <taxon>Spermatophyta</taxon>
        <taxon>Magnoliopsida</taxon>
        <taxon>eudicotyledons</taxon>
        <taxon>Gunneridae</taxon>
        <taxon>Pentapetalae</taxon>
        <taxon>rosids</taxon>
        <taxon>malvids</taxon>
        <taxon>Malvales</taxon>
        <taxon>Malvaceae</taxon>
        <taxon>Malvoideae</taxon>
        <taxon>Hibiscus</taxon>
    </lineage>
</organism>
<proteinExistence type="predicted"/>
<comment type="caution">
    <text evidence="1">The sequence shown here is derived from an EMBL/GenBank/DDBJ whole genome shotgun (WGS) entry which is preliminary data.</text>
</comment>